<feature type="compositionally biased region" description="Low complexity" evidence="1">
    <location>
        <begin position="168"/>
        <end position="180"/>
    </location>
</feature>
<protein>
    <submittedName>
        <fullName evidence="2">Uncharacterized protein</fullName>
    </submittedName>
</protein>
<dbReference type="EMBL" id="JBBPEH010000008">
    <property type="protein sequence ID" value="KAK7534761.1"/>
    <property type="molecule type" value="Genomic_DNA"/>
</dbReference>
<gene>
    <name evidence="2" type="ORF">J3D65DRAFT_422424</name>
</gene>
<dbReference type="GeneID" id="92029023"/>
<evidence type="ECO:0000313" key="2">
    <source>
        <dbReference type="EMBL" id="KAK7534761.1"/>
    </source>
</evidence>
<organism evidence="2 3">
    <name type="scientific">Phyllosticta citribraziliensis</name>
    <dbReference type="NCBI Taxonomy" id="989973"/>
    <lineage>
        <taxon>Eukaryota</taxon>
        <taxon>Fungi</taxon>
        <taxon>Dikarya</taxon>
        <taxon>Ascomycota</taxon>
        <taxon>Pezizomycotina</taxon>
        <taxon>Dothideomycetes</taxon>
        <taxon>Dothideomycetes incertae sedis</taxon>
        <taxon>Botryosphaeriales</taxon>
        <taxon>Phyllostictaceae</taxon>
        <taxon>Phyllosticta</taxon>
    </lineage>
</organism>
<evidence type="ECO:0000313" key="3">
    <source>
        <dbReference type="Proteomes" id="UP001360953"/>
    </source>
</evidence>
<reference evidence="2 3" key="1">
    <citation type="submission" date="2024-04" db="EMBL/GenBank/DDBJ databases">
        <title>Phyllosticta paracitricarpa is synonymous to the EU quarantine fungus P. citricarpa based on phylogenomic analyses.</title>
        <authorList>
            <consortium name="Lawrence Berkeley National Laboratory"/>
            <person name="Van ingen-buijs V.A."/>
            <person name="Van westerhoven A.C."/>
            <person name="Haridas S."/>
            <person name="Skiadas P."/>
            <person name="Martin F."/>
            <person name="Groenewald J.Z."/>
            <person name="Crous P.W."/>
            <person name="Seidl M.F."/>
        </authorList>
    </citation>
    <scope>NUCLEOTIDE SEQUENCE [LARGE SCALE GENOMIC DNA]</scope>
    <source>
        <strain evidence="2 3">CPC 17464</strain>
    </source>
</reference>
<sequence length="239" mass="26185">MRVQLMHGIRAWMRGLSLPECIYRSTNSDNCCRHLQILHDEPRPRYPTPGSYPHLSNLHVVRTASSQLSAPLNIPLVHRKPPLTYQMADAQPKLPPKQTPSFSPFPSFLVTSQVKLVRKHISPLASASTPQTSHQIHASHDAIAASTYENSFTTLRWQTGRQASSISSFGAAAGGSSSDSTPLELRQRSRQLGSEERRGGWFIAIARGFHPTSNPLTGASGEHGGNGWTLEYSRGGSGR</sequence>
<feature type="region of interest" description="Disordered" evidence="1">
    <location>
        <begin position="212"/>
        <end position="239"/>
    </location>
</feature>
<accession>A0ABR1LHQ7</accession>
<proteinExistence type="predicted"/>
<comment type="caution">
    <text evidence="2">The sequence shown here is derived from an EMBL/GenBank/DDBJ whole genome shotgun (WGS) entry which is preliminary data.</text>
</comment>
<feature type="region of interest" description="Disordered" evidence="1">
    <location>
        <begin position="168"/>
        <end position="192"/>
    </location>
</feature>
<name>A0ABR1LHQ7_9PEZI</name>
<evidence type="ECO:0000256" key="1">
    <source>
        <dbReference type="SAM" id="MobiDB-lite"/>
    </source>
</evidence>
<dbReference type="Proteomes" id="UP001360953">
    <property type="component" value="Unassembled WGS sequence"/>
</dbReference>
<dbReference type="RefSeq" id="XP_066653486.1">
    <property type="nucleotide sequence ID" value="XM_066796117.1"/>
</dbReference>
<keyword evidence="3" id="KW-1185">Reference proteome</keyword>